<dbReference type="PANTHER" id="PTHR45663:SF11">
    <property type="entry name" value="GEO12009P1"/>
    <property type="match status" value="1"/>
</dbReference>
<dbReference type="PRINTS" id="PR00421">
    <property type="entry name" value="THIOREDOXIN"/>
</dbReference>
<dbReference type="PIRSF" id="PIRSF000077">
    <property type="entry name" value="Thioredoxin"/>
    <property type="match status" value="1"/>
</dbReference>
<dbReference type="InterPro" id="IPR013766">
    <property type="entry name" value="Thioredoxin_domain"/>
</dbReference>
<comment type="similarity">
    <text evidence="1 7">Belongs to the thioredoxin family.</text>
</comment>
<gene>
    <name evidence="9" type="primary">trxA</name>
    <name evidence="9" type="ORF">OV287_04840</name>
</gene>
<evidence type="ECO:0000256" key="6">
    <source>
        <dbReference type="NCBIfam" id="TIGR01068"/>
    </source>
</evidence>
<evidence type="ECO:0000313" key="10">
    <source>
        <dbReference type="Proteomes" id="UP001207654"/>
    </source>
</evidence>
<dbReference type="Pfam" id="PF00085">
    <property type="entry name" value="Thioredoxin"/>
    <property type="match status" value="1"/>
</dbReference>
<keyword evidence="3" id="KW-0249">Electron transport</keyword>
<keyword evidence="2" id="KW-0813">Transport</keyword>
<dbReference type="Proteomes" id="UP001207654">
    <property type="component" value="Unassembled WGS sequence"/>
</dbReference>
<dbReference type="PANTHER" id="PTHR45663">
    <property type="entry name" value="GEO12009P1"/>
    <property type="match status" value="1"/>
</dbReference>
<keyword evidence="5" id="KW-0676">Redox-active center</keyword>
<keyword evidence="10" id="KW-1185">Reference proteome</keyword>
<evidence type="ECO:0000256" key="7">
    <source>
        <dbReference type="PIRNR" id="PIRNR000077"/>
    </source>
</evidence>
<dbReference type="InterPro" id="IPR017937">
    <property type="entry name" value="Thioredoxin_CS"/>
</dbReference>
<proteinExistence type="inferred from homology"/>
<dbReference type="EMBL" id="JAPNKA010000001">
    <property type="protein sequence ID" value="MCY1073803.1"/>
    <property type="molecule type" value="Genomic_DNA"/>
</dbReference>
<dbReference type="Gene3D" id="3.40.30.10">
    <property type="entry name" value="Glutaredoxin"/>
    <property type="match status" value="1"/>
</dbReference>
<dbReference type="CDD" id="cd02947">
    <property type="entry name" value="TRX_family"/>
    <property type="match status" value="1"/>
</dbReference>
<name>A0ABT3ZWM6_9BACT</name>
<organism evidence="9 10">
    <name type="scientific">Archangium lansingense</name>
    <dbReference type="NCBI Taxonomy" id="2995310"/>
    <lineage>
        <taxon>Bacteria</taxon>
        <taxon>Pseudomonadati</taxon>
        <taxon>Myxococcota</taxon>
        <taxon>Myxococcia</taxon>
        <taxon>Myxococcales</taxon>
        <taxon>Cystobacterineae</taxon>
        <taxon>Archangiaceae</taxon>
        <taxon>Archangium</taxon>
    </lineage>
</organism>
<protein>
    <recommendedName>
        <fullName evidence="6 7">Thioredoxin</fullName>
    </recommendedName>
</protein>
<dbReference type="SUPFAM" id="SSF52833">
    <property type="entry name" value="Thioredoxin-like"/>
    <property type="match status" value="1"/>
</dbReference>
<reference evidence="9 10" key="1">
    <citation type="submission" date="2022-11" db="EMBL/GenBank/DDBJ databases">
        <title>Minimal conservation of predation-associated metabolite biosynthetic gene clusters underscores biosynthetic potential of Myxococcota including descriptions for ten novel species: Archangium lansinium sp. nov., Myxococcus landrumus sp. nov., Nannocystis bai.</title>
        <authorList>
            <person name="Ahearne A."/>
            <person name="Stevens C."/>
            <person name="Phillips K."/>
        </authorList>
    </citation>
    <scope>NUCLEOTIDE SEQUENCE [LARGE SCALE GENOMIC DNA]</scope>
    <source>
        <strain evidence="9 10">MIWBW</strain>
    </source>
</reference>
<dbReference type="NCBIfam" id="NF006898">
    <property type="entry name" value="PRK09381.1"/>
    <property type="match status" value="1"/>
</dbReference>
<evidence type="ECO:0000256" key="2">
    <source>
        <dbReference type="ARBA" id="ARBA00022448"/>
    </source>
</evidence>
<evidence type="ECO:0000256" key="3">
    <source>
        <dbReference type="ARBA" id="ARBA00022982"/>
    </source>
</evidence>
<comment type="caution">
    <text evidence="9">The sequence shown here is derived from an EMBL/GenBank/DDBJ whole genome shotgun (WGS) entry which is preliminary data.</text>
</comment>
<dbReference type="InterPro" id="IPR036249">
    <property type="entry name" value="Thioredoxin-like_sf"/>
</dbReference>
<dbReference type="RefSeq" id="WP_267532795.1">
    <property type="nucleotide sequence ID" value="NZ_JAPNKA010000001.1"/>
</dbReference>
<evidence type="ECO:0000313" key="9">
    <source>
        <dbReference type="EMBL" id="MCY1073803.1"/>
    </source>
</evidence>
<accession>A0ABT3ZWM6</accession>
<evidence type="ECO:0000259" key="8">
    <source>
        <dbReference type="PROSITE" id="PS51352"/>
    </source>
</evidence>
<sequence length="108" mass="12064">MSDKIIHLSEDNFDAAVLRNEGPILVDFWADWCGPCYRLAPILDELAEDYAGKLTIAKLNIEENRALAQAQGVQRIPVMMLFKQGERVALKEGVPSKAQLGEFLTPHL</sequence>
<dbReference type="PROSITE" id="PS00194">
    <property type="entry name" value="THIOREDOXIN_1"/>
    <property type="match status" value="1"/>
</dbReference>
<dbReference type="NCBIfam" id="TIGR01068">
    <property type="entry name" value="thioredoxin"/>
    <property type="match status" value="1"/>
</dbReference>
<keyword evidence="4" id="KW-1015">Disulfide bond</keyword>
<evidence type="ECO:0000256" key="1">
    <source>
        <dbReference type="ARBA" id="ARBA00008987"/>
    </source>
</evidence>
<dbReference type="InterPro" id="IPR005746">
    <property type="entry name" value="Thioredoxin"/>
</dbReference>
<feature type="domain" description="Thioredoxin" evidence="8">
    <location>
        <begin position="1"/>
        <end position="108"/>
    </location>
</feature>
<evidence type="ECO:0000256" key="4">
    <source>
        <dbReference type="ARBA" id="ARBA00023157"/>
    </source>
</evidence>
<dbReference type="PROSITE" id="PS51352">
    <property type="entry name" value="THIOREDOXIN_2"/>
    <property type="match status" value="1"/>
</dbReference>
<evidence type="ECO:0000256" key="5">
    <source>
        <dbReference type="ARBA" id="ARBA00023284"/>
    </source>
</evidence>